<dbReference type="SUPFAM" id="SSF51197">
    <property type="entry name" value="Clavaminate synthase-like"/>
    <property type="match status" value="1"/>
</dbReference>
<gene>
    <name evidence="3" type="ORF">L227DRAFT_527777</name>
</gene>
<dbReference type="Gene3D" id="2.60.120.650">
    <property type="entry name" value="Cupin"/>
    <property type="match status" value="1"/>
</dbReference>
<dbReference type="CDD" id="cd02208">
    <property type="entry name" value="cupin_RmlC-like"/>
    <property type="match status" value="1"/>
</dbReference>
<dbReference type="STRING" id="1328759.A0A5C2SCW0"/>
<proteinExistence type="predicted"/>
<organism evidence="3 4">
    <name type="scientific">Lentinus tigrinus ALCF2SS1-6</name>
    <dbReference type="NCBI Taxonomy" id="1328759"/>
    <lineage>
        <taxon>Eukaryota</taxon>
        <taxon>Fungi</taxon>
        <taxon>Dikarya</taxon>
        <taxon>Basidiomycota</taxon>
        <taxon>Agaricomycotina</taxon>
        <taxon>Agaricomycetes</taxon>
        <taxon>Polyporales</taxon>
        <taxon>Polyporaceae</taxon>
        <taxon>Lentinus</taxon>
    </lineage>
</organism>
<feature type="region of interest" description="Disordered" evidence="1">
    <location>
        <begin position="162"/>
        <end position="187"/>
    </location>
</feature>
<evidence type="ECO:0000313" key="3">
    <source>
        <dbReference type="EMBL" id="RPD59186.1"/>
    </source>
</evidence>
<dbReference type="InterPro" id="IPR003347">
    <property type="entry name" value="JmjC_dom"/>
</dbReference>
<dbReference type="Pfam" id="PF13621">
    <property type="entry name" value="Cupin_8"/>
    <property type="match status" value="1"/>
</dbReference>
<dbReference type="AlphaFoldDB" id="A0A5C2SCW0"/>
<sequence length="468" mass="51889">MSLTGVLGTFHSVTAEFCDPTTSWPNIQDLFCCDPGSAEVLVEAAASLIGLSASQQLDDTRSSLSEVLSRAHKAMASSGASGNRGWRRMYTDACLLLGFSDILYFSSSGDRALAYSAVSRLDHAIVIAGAPGEGRKELILDLICRVQSECLNFPVGFQQDNLPETTVPRHERSQSASLPSATRDVPRLDRPPSLSSFISRFCQQPFVLPAFLSDWPALNEHPWSSLNYLRKVAGPGRVVPVEIGSDYRSDDWTQQMIPWDEFLSNLEEQATGESSKPVLYLAQHSLYNQFPALKDDIFVPDYVYCDLDPPNNYPQYVPPANEERLVLNAWLGPVGTVSPAHTDPFFNFYGQVVGRKTIWLAPPEVSPHMYPYPERTSIASSDDSGEQPRNPAANNESPLMSNTSQVDVFLSTPEDIDASKSKYPDFWNHAVPTAMSVTLEPGDLLFFPPGWWHAMRSEETSFSVSMWF</sequence>
<dbReference type="PROSITE" id="PS51184">
    <property type="entry name" value="JMJC"/>
    <property type="match status" value="1"/>
</dbReference>
<feature type="region of interest" description="Disordered" evidence="1">
    <location>
        <begin position="371"/>
        <end position="400"/>
    </location>
</feature>
<dbReference type="SMART" id="SM00558">
    <property type="entry name" value="JmjC"/>
    <property type="match status" value="1"/>
</dbReference>
<dbReference type="OrthoDB" id="47172at2759"/>
<feature type="domain" description="JmjC" evidence="2">
    <location>
        <begin position="279"/>
        <end position="468"/>
    </location>
</feature>
<keyword evidence="4" id="KW-1185">Reference proteome</keyword>
<dbReference type="PANTHER" id="PTHR12461:SF94">
    <property type="entry name" value="JMJC DOMAIN-CONTAINING PROTEIN"/>
    <property type="match status" value="1"/>
</dbReference>
<evidence type="ECO:0000259" key="2">
    <source>
        <dbReference type="PROSITE" id="PS51184"/>
    </source>
</evidence>
<protein>
    <submittedName>
        <fullName evidence="3">Clavaminate synthase-like protein</fullName>
    </submittedName>
</protein>
<dbReference type="Proteomes" id="UP000313359">
    <property type="component" value="Unassembled WGS sequence"/>
</dbReference>
<dbReference type="PANTHER" id="PTHR12461">
    <property type="entry name" value="HYPOXIA-INDUCIBLE FACTOR 1 ALPHA INHIBITOR-RELATED"/>
    <property type="match status" value="1"/>
</dbReference>
<dbReference type="EMBL" id="ML122271">
    <property type="protein sequence ID" value="RPD59186.1"/>
    <property type="molecule type" value="Genomic_DNA"/>
</dbReference>
<evidence type="ECO:0000313" key="4">
    <source>
        <dbReference type="Proteomes" id="UP000313359"/>
    </source>
</evidence>
<name>A0A5C2SCW0_9APHY</name>
<reference evidence="3" key="1">
    <citation type="journal article" date="2018" name="Genome Biol. Evol.">
        <title>Genomics and development of Lentinus tigrinus, a white-rot wood-decaying mushroom with dimorphic fruiting bodies.</title>
        <authorList>
            <person name="Wu B."/>
            <person name="Xu Z."/>
            <person name="Knudson A."/>
            <person name="Carlson A."/>
            <person name="Chen N."/>
            <person name="Kovaka S."/>
            <person name="LaButti K."/>
            <person name="Lipzen A."/>
            <person name="Pennachio C."/>
            <person name="Riley R."/>
            <person name="Schakwitz W."/>
            <person name="Umezawa K."/>
            <person name="Ohm R.A."/>
            <person name="Grigoriev I.V."/>
            <person name="Nagy L.G."/>
            <person name="Gibbons J."/>
            <person name="Hibbett D."/>
        </authorList>
    </citation>
    <scope>NUCLEOTIDE SEQUENCE [LARGE SCALE GENOMIC DNA]</scope>
    <source>
        <strain evidence="3">ALCF2SS1-6</strain>
    </source>
</reference>
<dbReference type="InterPro" id="IPR041667">
    <property type="entry name" value="Cupin_8"/>
</dbReference>
<evidence type="ECO:0000256" key="1">
    <source>
        <dbReference type="SAM" id="MobiDB-lite"/>
    </source>
</evidence>
<accession>A0A5C2SCW0</accession>